<feature type="compositionally biased region" description="Low complexity" evidence="1">
    <location>
        <begin position="531"/>
        <end position="548"/>
    </location>
</feature>
<dbReference type="GO" id="GO:0000785">
    <property type="term" value="C:chromatin"/>
    <property type="evidence" value="ECO:0007669"/>
    <property type="project" value="TreeGrafter"/>
</dbReference>
<dbReference type="GO" id="GO:0005634">
    <property type="term" value="C:nucleus"/>
    <property type="evidence" value="ECO:0007669"/>
    <property type="project" value="TreeGrafter"/>
</dbReference>
<dbReference type="InterPro" id="IPR043550">
    <property type="entry name" value="EHMT1/EHMT2"/>
</dbReference>
<feature type="region of interest" description="Disordered" evidence="1">
    <location>
        <begin position="915"/>
        <end position="985"/>
    </location>
</feature>
<feature type="region of interest" description="Disordered" evidence="1">
    <location>
        <begin position="39"/>
        <end position="108"/>
    </location>
</feature>
<feature type="region of interest" description="Disordered" evidence="1">
    <location>
        <begin position="1232"/>
        <end position="1296"/>
    </location>
</feature>
<dbReference type="EnsemblMetazoa" id="AMEC002974-RA">
    <property type="protein sequence ID" value="AMEC002974-PA"/>
    <property type="gene ID" value="AMEC002974"/>
</dbReference>
<sequence>MDFIDDLLNQMSSAFNQETAIPKKEEISMDETLKWRALKNNQFASRTRLPQQQQQAGSGGSGTRSGQTNGRKSAGATSGGGGGSANGGGEDGGEDEEENIEIEIAKDISGEELQEALGLSQLIEVDSAEDFTAGGAMEVDEDRLEPSDDSLLPGGDRKSSPPALAKLGTEKEEEVVDGIGQEDCKPEDEMDTKSSLLEVPYCSSASVSPSMGLAQGKDSVGDQQQQQLKRDTDETDAPDVPMETNELELETKSSNTFEGETAAVEGEDTGRVSVAESASKQEPALEEGSEKGEPTDDGSSAAEGNDEQDHVAVAELDDVSTLEDDEDDVLIINTDEMDEVVELAETSKEDEEDDEDGTSNGKIAAEQSNADDRAKTASPSKDNDASTAVVSSEKPDEKQPEPEPLVVVAIPTENVTESEEEKFNPQEEAAGALQGDKLSHDDQSAGDCGEVKYSDALKSSISGSPTKADDEARSDEKLVELKTDEAMAAEDRKPAEHETHSDAGSANTSTEDGADKTKQPAGRTTRSKKGAAVVATAATAVASATSTTLSQRRSQRFQKESAGAAGDGKPNGDVSSEPSTIVVKEEEVDDGAAAKKRASVGPASEAKVKGTLKSDRSLRSKQQGNAGTLPAQPTVMTRRASETVKPAADEANESLDTVETGADKSIVGRRGRKRLSQERSVTAAASVVSNEPPVIRAREKLARDEPAKVVEAAEQRRASRSGFPTEPEESDAGGKVTVTATPAQQEKFTPQQQVPQRRGRKRKNPSTAEATPPTATSTPSGPGAASADKPPLHPYKRAARMSRDGSDGILASALARRDKVDSQGRLSRPIKLSAKILANEELRQGFEQHNNGRIIIGSEQSSPAVVVHEDELPSGSVVEPEKQRKPARDVVEHSVASSSTIGSSSEDVTLVSVTMPPTAKPASSGTTATRRLPPSQEKESEAGPSAQPQQQSRRPAEPSPADRLAASKARARQAAKANAPPCPDVDTFLQGVRAMRLGTANRSRTDDNRKLNRRQQKRADKMKLKFMAGLGLQRPSAQQPRNDADGDDFDVQMSVGESDSSGSEADFVPPQKIGTVGRPNVTLRLRKPETLLENPPRKASLASAAGPANRVPLVTAPSGPVGMPKSSAVNASRQAANAHARQVGKQSNGGRTPLAPANGAGKSRSSASPAVILPATMTTLGARSSASKTVAGSTTAGSKSTAATLLKDRETEQFKRSLQRLGCEITLIPTTSRADSRAVPSPAGPGPSRSGPATNAWPVRRVKDTAPAVGQQQQQRSRSQQNVATHPILPGTTSPSLQIMLGGGPGSGQPVRTTSGLVASTTRTAVPENESCASDSLVCHCRQKSDIFVAKTVGNGYCTAVDDIDGQQIGCCNELSNDLLNMLRPSARVSFQLLCNMHRKRLEDHGCCAICGWFCTQGNFAMCKNAHLFHPKCADKYTLNTPYNPARPGDHAAPTLVLKCPHCNQECPNGEIEVNIQLTSPPVLLPSRKSMV</sequence>
<dbReference type="PANTHER" id="PTHR46307:SF4">
    <property type="entry name" value="G9A, ISOFORM B"/>
    <property type="match status" value="1"/>
</dbReference>
<feature type="compositionally biased region" description="Polar residues" evidence="1">
    <location>
        <begin position="502"/>
        <end position="511"/>
    </location>
</feature>
<keyword evidence="4" id="KW-1185">Reference proteome</keyword>
<feature type="region of interest" description="Disordered" evidence="1">
    <location>
        <begin position="1181"/>
        <end position="1204"/>
    </location>
</feature>
<evidence type="ECO:0000259" key="2">
    <source>
        <dbReference type="Pfam" id="PF21533"/>
    </source>
</evidence>
<dbReference type="GO" id="GO:0002039">
    <property type="term" value="F:p53 binding"/>
    <property type="evidence" value="ECO:0007669"/>
    <property type="project" value="InterPro"/>
</dbReference>
<dbReference type="GO" id="GO:0008270">
    <property type="term" value="F:zinc ion binding"/>
    <property type="evidence" value="ECO:0007669"/>
    <property type="project" value="InterPro"/>
</dbReference>
<dbReference type="CDD" id="cd20905">
    <property type="entry name" value="EHMT_ZBD"/>
    <property type="match status" value="1"/>
</dbReference>
<evidence type="ECO:0000313" key="3">
    <source>
        <dbReference type="EnsemblMetazoa" id="AMEC002974-PA"/>
    </source>
</evidence>
<feature type="compositionally biased region" description="Low complexity" evidence="1">
    <location>
        <begin position="1237"/>
        <end position="1253"/>
    </location>
</feature>
<feature type="compositionally biased region" description="Basic and acidic residues" evidence="1">
    <location>
        <begin position="467"/>
        <end position="501"/>
    </location>
</feature>
<feature type="compositionally biased region" description="Acidic residues" evidence="1">
    <location>
        <begin position="91"/>
        <end position="101"/>
    </location>
</feature>
<feature type="domain" description="EHMT1/2 cysteine-rich region" evidence="2">
    <location>
        <begin position="1358"/>
        <end position="1445"/>
    </location>
</feature>
<feature type="compositionally biased region" description="Basic and acidic residues" evidence="1">
    <location>
        <begin position="696"/>
        <end position="717"/>
    </location>
</feature>
<feature type="compositionally biased region" description="Gly residues" evidence="1">
    <location>
        <begin position="77"/>
        <end position="90"/>
    </location>
</feature>
<feature type="compositionally biased region" description="Polar residues" evidence="1">
    <location>
        <begin position="1181"/>
        <end position="1190"/>
    </location>
</feature>
<feature type="compositionally biased region" description="Polar residues" evidence="1">
    <location>
        <begin position="738"/>
        <end position="755"/>
    </location>
</feature>
<feature type="compositionally biased region" description="Basic and acidic residues" evidence="1">
    <location>
        <begin position="437"/>
        <end position="455"/>
    </location>
</feature>
<proteinExistence type="predicted"/>
<feature type="region of interest" description="Disordered" evidence="1">
    <location>
        <begin position="132"/>
        <end position="805"/>
    </location>
</feature>
<dbReference type="STRING" id="34690.A0A182TIM0"/>
<dbReference type="GO" id="GO:0046974">
    <property type="term" value="F:histone H3K9 methyltransferase activity"/>
    <property type="evidence" value="ECO:0007669"/>
    <property type="project" value="TreeGrafter"/>
</dbReference>
<dbReference type="InterPro" id="IPR047762">
    <property type="entry name" value="EHMT_CRR"/>
</dbReference>
<organism evidence="3 4">
    <name type="scientific">Anopheles melas</name>
    <dbReference type="NCBI Taxonomy" id="34690"/>
    <lineage>
        <taxon>Eukaryota</taxon>
        <taxon>Metazoa</taxon>
        <taxon>Ecdysozoa</taxon>
        <taxon>Arthropoda</taxon>
        <taxon>Hexapoda</taxon>
        <taxon>Insecta</taxon>
        <taxon>Pterygota</taxon>
        <taxon>Neoptera</taxon>
        <taxon>Endopterygota</taxon>
        <taxon>Diptera</taxon>
        <taxon>Nematocera</taxon>
        <taxon>Culicoidea</taxon>
        <taxon>Culicidae</taxon>
        <taxon>Anophelinae</taxon>
        <taxon>Anopheles</taxon>
    </lineage>
</organism>
<name>A0A182TIM0_9DIPT</name>
<dbReference type="Proteomes" id="UP000075902">
    <property type="component" value="Unassembled WGS sequence"/>
</dbReference>
<feature type="compositionally biased region" description="Basic and acidic residues" evidence="1">
    <location>
        <begin position="879"/>
        <end position="892"/>
    </location>
</feature>
<protein>
    <recommendedName>
        <fullName evidence="2">EHMT1/2 cysteine-rich region domain-containing protein</fullName>
    </recommendedName>
</protein>
<feature type="compositionally biased region" description="Polar residues" evidence="1">
    <location>
        <begin position="377"/>
        <end position="390"/>
    </location>
</feature>
<feature type="compositionally biased region" description="Acidic residues" evidence="1">
    <location>
        <begin position="315"/>
        <end position="357"/>
    </location>
</feature>
<feature type="compositionally biased region" description="Basic and acidic residues" evidence="1">
    <location>
        <begin position="606"/>
        <end position="618"/>
    </location>
</feature>
<evidence type="ECO:0000256" key="1">
    <source>
        <dbReference type="SAM" id="MobiDB-lite"/>
    </source>
</evidence>
<feature type="region of interest" description="Disordered" evidence="1">
    <location>
        <begin position="997"/>
        <end position="1019"/>
    </location>
</feature>
<feature type="compositionally biased region" description="Low complexity" evidence="1">
    <location>
        <begin position="765"/>
        <end position="787"/>
    </location>
</feature>
<feature type="compositionally biased region" description="Low complexity" evidence="1">
    <location>
        <begin position="1191"/>
        <end position="1204"/>
    </location>
</feature>
<feature type="compositionally biased region" description="Polar residues" evidence="1">
    <location>
        <begin position="39"/>
        <end position="50"/>
    </location>
</feature>
<reference evidence="3" key="2">
    <citation type="submission" date="2020-05" db="UniProtKB">
        <authorList>
            <consortium name="EnsemblMetazoa"/>
        </authorList>
    </citation>
    <scope>IDENTIFICATION</scope>
    <source>
        <strain evidence="3">CM1001059</strain>
    </source>
</reference>
<dbReference type="Pfam" id="PF21533">
    <property type="entry name" value="EHMT1-2_CRR"/>
    <property type="match status" value="1"/>
</dbReference>
<feature type="compositionally biased region" description="Low complexity" evidence="1">
    <location>
        <begin position="942"/>
        <end position="953"/>
    </location>
</feature>
<feature type="compositionally biased region" description="Low complexity" evidence="1">
    <location>
        <begin position="894"/>
        <end position="903"/>
    </location>
</feature>
<dbReference type="GO" id="GO:0000122">
    <property type="term" value="P:negative regulation of transcription by RNA polymerase II"/>
    <property type="evidence" value="ECO:0007669"/>
    <property type="project" value="TreeGrafter"/>
</dbReference>
<feature type="compositionally biased region" description="Low complexity" evidence="1">
    <location>
        <begin position="1271"/>
        <end position="1281"/>
    </location>
</feature>
<feature type="region of interest" description="Disordered" evidence="1">
    <location>
        <begin position="871"/>
        <end position="903"/>
    </location>
</feature>
<evidence type="ECO:0000313" key="4">
    <source>
        <dbReference type="Proteomes" id="UP000075902"/>
    </source>
</evidence>
<dbReference type="PANTHER" id="PTHR46307">
    <property type="entry name" value="G9A, ISOFORM B"/>
    <property type="match status" value="1"/>
</dbReference>
<accession>A0A182TIM0</accession>
<reference evidence="4" key="1">
    <citation type="submission" date="2014-01" db="EMBL/GenBank/DDBJ databases">
        <title>The Genome Sequence of Anopheles melas CM1001059_A (V2).</title>
        <authorList>
            <consortium name="The Broad Institute Genomics Platform"/>
            <person name="Neafsey D.E."/>
            <person name="Besansky N."/>
            <person name="Howell P."/>
            <person name="Walton C."/>
            <person name="Young S.K."/>
            <person name="Zeng Q."/>
            <person name="Gargeya S."/>
            <person name="Fitzgerald M."/>
            <person name="Haas B."/>
            <person name="Abouelleil A."/>
            <person name="Allen A.W."/>
            <person name="Alvarado L."/>
            <person name="Arachchi H.M."/>
            <person name="Berlin A.M."/>
            <person name="Chapman S.B."/>
            <person name="Gainer-Dewar J."/>
            <person name="Goldberg J."/>
            <person name="Griggs A."/>
            <person name="Gujja S."/>
            <person name="Hansen M."/>
            <person name="Howarth C."/>
            <person name="Imamovic A."/>
            <person name="Ireland A."/>
            <person name="Larimer J."/>
            <person name="McCowan C."/>
            <person name="Murphy C."/>
            <person name="Pearson M."/>
            <person name="Poon T.W."/>
            <person name="Priest M."/>
            <person name="Roberts A."/>
            <person name="Saif S."/>
            <person name="Shea T."/>
            <person name="Sisk P."/>
            <person name="Sykes S."/>
            <person name="Wortman J."/>
            <person name="Nusbaum C."/>
            <person name="Birren B."/>
        </authorList>
    </citation>
    <scope>NUCLEOTIDE SEQUENCE [LARGE SCALE GENOMIC DNA]</scope>
    <source>
        <strain evidence="4">CM1001059</strain>
    </source>
</reference>
<feature type="region of interest" description="Disordered" evidence="1">
    <location>
        <begin position="1138"/>
        <end position="1167"/>
    </location>
</feature>
<feature type="compositionally biased region" description="Low complexity" evidence="1">
    <location>
        <begin position="966"/>
        <end position="979"/>
    </location>
</feature>
<feature type="region of interest" description="Disordered" evidence="1">
    <location>
        <begin position="1055"/>
        <end position="1076"/>
    </location>
</feature>
<dbReference type="VEuPathDB" id="VectorBase:AMEC002974"/>